<dbReference type="AlphaFoldDB" id="A0AAD5WLW8"/>
<dbReference type="Proteomes" id="UP001201980">
    <property type="component" value="Unassembled WGS sequence"/>
</dbReference>
<evidence type="ECO:0000313" key="2">
    <source>
        <dbReference type="Proteomes" id="UP001201980"/>
    </source>
</evidence>
<gene>
    <name evidence="1" type="ORF">MKZ38_010178</name>
</gene>
<organism evidence="1 2">
    <name type="scientific">Zalerion maritima</name>
    <dbReference type="NCBI Taxonomy" id="339359"/>
    <lineage>
        <taxon>Eukaryota</taxon>
        <taxon>Fungi</taxon>
        <taxon>Dikarya</taxon>
        <taxon>Ascomycota</taxon>
        <taxon>Pezizomycotina</taxon>
        <taxon>Sordariomycetes</taxon>
        <taxon>Lulworthiomycetidae</taxon>
        <taxon>Lulworthiales</taxon>
        <taxon>Lulworthiaceae</taxon>
        <taxon>Zalerion</taxon>
    </lineage>
</organism>
<accession>A0AAD5WLW8</accession>
<evidence type="ECO:0000313" key="1">
    <source>
        <dbReference type="EMBL" id="KAJ2892170.1"/>
    </source>
</evidence>
<reference evidence="1" key="1">
    <citation type="submission" date="2022-07" db="EMBL/GenBank/DDBJ databases">
        <title>Draft genome sequence of Zalerion maritima ATCC 34329, a (micro)plastics degrading marine fungus.</title>
        <authorList>
            <person name="Paco A."/>
            <person name="Goncalves M.F.M."/>
            <person name="Rocha-Santos T.A.P."/>
            <person name="Alves A."/>
        </authorList>
    </citation>
    <scope>NUCLEOTIDE SEQUENCE</scope>
    <source>
        <strain evidence="1">ATCC 34329</strain>
    </source>
</reference>
<comment type="caution">
    <text evidence="1">The sequence shown here is derived from an EMBL/GenBank/DDBJ whole genome shotgun (WGS) entry which is preliminary data.</text>
</comment>
<keyword evidence="2" id="KW-1185">Reference proteome</keyword>
<sequence length="185" mass="21026">MGDDGQRTRKAKVEFVWRPKFRHVQAGARHPAPVPRRRQWSSQALSAILHQYIFSSPCTADLVQSFISEIRYPNKSWNTITKTTTLTVQPFSKAERKATSIPDLGRTSQFTPLVSSQEEAARWFDANATQRDSLASADNAGDHIRTISGNALPPYDSKLFDSQLSLTTLQFEIRTPVQKRWFSSW</sequence>
<protein>
    <submittedName>
        <fullName evidence="1">Uncharacterized protein</fullName>
    </submittedName>
</protein>
<proteinExistence type="predicted"/>
<dbReference type="EMBL" id="JAKWBI020000874">
    <property type="protein sequence ID" value="KAJ2892170.1"/>
    <property type="molecule type" value="Genomic_DNA"/>
</dbReference>
<name>A0AAD5WLW8_9PEZI</name>